<gene>
    <name evidence="22" type="ORF">BDD14_2259</name>
</gene>
<dbReference type="Pfam" id="PF00116">
    <property type="entry name" value="COX2"/>
    <property type="match status" value="1"/>
</dbReference>
<evidence type="ECO:0000256" key="18">
    <source>
        <dbReference type="SAM" id="Phobius"/>
    </source>
</evidence>
<keyword evidence="7 15" id="KW-0479">Metal-binding</keyword>
<comment type="catalytic activity">
    <reaction evidence="17">
        <text>4 Fe(II)-[cytochrome c] + O2 + 8 H(+)(in) = 4 Fe(III)-[cytochrome c] + 2 H2O + 4 H(+)(out)</text>
        <dbReference type="Rhea" id="RHEA:11436"/>
        <dbReference type="Rhea" id="RHEA-COMP:10350"/>
        <dbReference type="Rhea" id="RHEA-COMP:14399"/>
        <dbReference type="ChEBI" id="CHEBI:15377"/>
        <dbReference type="ChEBI" id="CHEBI:15378"/>
        <dbReference type="ChEBI" id="CHEBI:15379"/>
        <dbReference type="ChEBI" id="CHEBI:29033"/>
        <dbReference type="ChEBI" id="CHEBI:29034"/>
        <dbReference type="EC" id="7.1.1.9"/>
    </reaction>
</comment>
<keyword evidence="9 16" id="KW-0249">Electron transport</keyword>
<keyword evidence="23" id="KW-1185">Reference proteome</keyword>
<evidence type="ECO:0000256" key="13">
    <source>
        <dbReference type="ARBA" id="ARBA00023136"/>
    </source>
</evidence>
<dbReference type="PROSITE" id="PS00078">
    <property type="entry name" value="COX2"/>
    <property type="match status" value="1"/>
</dbReference>
<dbReference type="GO" id="GO:0020037">
    <property type="term" value="F:heme binding"/>
    <property type="evidence" value="ECO:0007669"/>
    <property type="project" value="InterPro"/>
</dbReference>
<evidence type="ECO:0000256" key="10">
    <source>
        <dbReference type="ARBA" id="ARBA00022989"/>
    </source>
</evidence>
<dbReference type="RefSeq" id="WP_130418800.1">
    <property type="nucleotide sequence ID" value="NZ_SHKW01000001.1"/>
</dbReference>
<dbReference type="GO" id="GO:0042773">
    <property type="term" value="P:ATP synthesis coupled electron transport"/>
    <property type="evidence" value="ECO:0007669"/>
    <property type="project" value="TreeGrafter"/>
</dbReference>
<evidence type="ECO:0000256" key="11">
    <source>
        <dbReference type="ARBA" id="ARBA00023004"/>
    </source>
</evidence>
<evidence type="ECO:0000313" key="22">
    <source>
        <dbReference type="EMBL" id="RZU40779.1"/>
    </source>
</evidence>
<dbReference type="SUPFAM" id="SSF81464">
    <property type="entry name" value="Cytochrome c oxidase subunit II-like, transmembrane region"/>
    <property type="match status" value="1"/>
</dbReference>
<dbReference type="InterPro" id="IPR009056">
    <property type="entry name" value="Cyt_c-like_dom"/>
</dbReference>
<evidence type="ECO:0000256" key="15">
    <source>
        <dbReference type="PROSITE-ProRule" id="PRU00433"/>
    </source>
</evidence>
<evidence type="ECO:0000256" key="17">
    <source>
        <dbReference type="RuleBase" id="RU004024"/>
    </source>
</evidence>
<name>A0A4Q7YUX8_9BACT</name>
<dbReference type="PRINTS" id="PR01166">
    <property type="entry name" value="CYCOXIDASEII"/>
</dbReference>
<comment type="caution">
    <text evidence="22">The sequence shown here is derived from an EMBL/GenBank/DDBJ whole genome shotgun (WGS) entry which is preliminary data.</text>
</comment>
<dbReference type="EC" id="7.1.1.9" evidence="17"/>
<dbReference type="InterPro" id="IPR014222">
    <property type="entry name" value="Cyt_c_oxidase_su2"/>
</dbReference>
<dbReference type="EMBL" id="SHKW01000001">
    <property type="protein sequence ID" value="RZU40779.1"/>
    <property type="molecule type" value="Genomic_DNA"/>
</dbReference>
<evidence type="ECO:0000256" key="1">
    <source>
        <dbReference type="ARBA" id="ARBA00004141"/>
    </source>
</evidence>
<dbReference type="PROSITE" id="PS50999">
    <property type="entry name" value="COX2_TM"/>
    <property type="match status" value="1"/>
</dbReference>
<dbReference type="InterPro" id="IPR036909">
    <property type="entry name" value="Cyt_c-like_dom_sf"/>
</dbReference>
<evidence type="ECO:0000256" key="7">
    <source>
        <dbReference type="ARBA" id="ARBA00022723"/>
    </source>
</evidence>
<feature type="domain" description="Cytochrome oxidase subunit II copper A binding" evidence="19">
    <location>
        <begin position="124"/>
        <end position="241"/>
    </location>
</feature>
<evidence type="ECO:0000256" key="14">
    <source>
        <dbReference type="ARBA" id="ARBA00024688"/>
    </source>
</evidence>
<dbReference type="AlphaFoldDB" id="A0A4Q7YUX8"/>
<dbReference type="InterPro" id="IPR011759">
    <property type="entry name" value="Cyt_c_oxidase_su2_TM_dom"/>
</dbReference>
<dbReference type="PANTHER" id="PTHR22888">
    <property type="entry name" value="CYTOCHROME C OXIDASE, SUBUNIT II"/>
    <property type="match status" value="1"/>
</dbReference>
<dbReference type="PROSITE" id="PS50857">
    <property type="entry name" value="COX2_CUA"/>
    <property type="match status" value="1"/>
</dbReference>
<dbReference type="PANTHER" id="PTHR22888:SF9">
    <property type="entry name" value="CYTOCHROME C OXIDASE SUBUNIT 2"/>
    <property type="match status" value="1"/>
</dbReference>
<dbReference type="GO" id="GO:0016491">
    <property type="term" value="F:oxidoreductase activity"/>
    <property type="evidence" value="ECO:0007669"/>
    <property type="project" value="InterPro"/>
</dbReference>
<accession>A0A4Q7YUX8</accession>
<proteinExistence type="inferred from homology"/>
<sequence>MPENIIPLPGVVGCSFFVFASAAFAQSPTSIFSPAATPAHSVFGLSMLVLSVTLAIFLLVGGLLLYALIRYRYRPTDPDREPVQIYGSNQIELSWTVIPILIVVMLFLTTTRVILDTQAIPKPNNTMDVTVIGHQFWWEYRYPKLGIITANELHIPVSDPAKPEPTYLSMSSADVAHSFWVPRLAGKTDVIPNRISTMWIDPEKAGLYLGQCAQYCGVQHAKMLLRVYAQTPEEFAAWASQQKKPAQQEFPGNPAAAEGQIVFMHNACINCHTVKGTVATGRFGPDLTHLASRDTIASGPIQNTPENLRRWIENPNSMKPGSLMPSMHLNAHDLDVITAYLTQLH</sequence>
<dbReference type="OrthoDB" id="9781261at2"/>
<evidence type="ECO:0000259" key="21">
    <source>
        <dbReference type="PROSITE" id="PS51007"/>
    </source>
</evidence>
<dbReference type="InterPro" id="IPR008972">
    <property type="entry name" value="Cupredoxin"/>
</dbReference>
<evidence type="ECO:0000256" key="4">
    <source>
        <dbReference type="ARBA" id="ARBA00022617"/>
    </source>
</evidence>
<keyword evidence="8" id="KW-1278">Translocase</keyword>
<keyword evidence="11 15" id="KW-0408">Iron</keyword>
<keyword evidence="5 16" id="KW-0679">Respiratory chain</keyword>
<evidence type="ECO:0000259" key="20">
    <source>
        <dbReference type="PROSITE" id="PS50999"/>
    </source>
</evidence>
<keyword evidence="10 18" id="KW-1133">Transmembrane helix</keyword>
<dbReference type="GO" id="GO:0004129">
    <property type="term" value="F:cytochrome-c oxidase activity"/>
    <property type="evidence" value="ECO:0007669"/>
    <property type="project" value="UniProtKB-EC"/>
</dbReference>
<organism evidence="22 23">
    <name type="scientific">Edaphobacter modestus</name>
    <dbReference type="NCBI Taxonomy" id="388466"/>
    <lineage>
        <taxon>Bacteria</taxon>
        <taxon>Pseudomonadati</taxon>
        <taxon>Acidobacteriota</taxon>
        <taxon>Terriglobia</taxon>
        <taxon>Terriglobales</taxon>
        <taxon>Acidobacteriaceae</taxon>
        <taxon>Edaphobacter</taxon>
    </lineage>
</organism>
<keyword evidence="6 16" id="KW-0812">Transmembrane</keyword>
<evidence type="ECO:0000256" key="3">
    <source>
        <dbReference type="ARBA" id="ARBA00022448"/>
    </source>
</evidence>
<dbReference type="GO" id="GO:0005886">
    <property type="term" value="C:plasma membrane"/>
    <property type="evidence" value="ECO:0007669"/>
    <property type="project" value="UniProtKB-SubCell"/>
</dbReference>
<dbReference type="InterPro" id="IPR001505">
    <property type="entry name" value="Copper_CuA"/>
</dbReference>
<keyword evidence="4 15" id="KW-0349">Heme</keyword>
<dbReference type="Proteomes" id="UP000292958">
    <property type="component" value="Unassembled WGS sequence"/>
</dbReference>
<dbReference type="InterPro" id="IPR036257">
    <property type="entry name" value="Cyt_c_oxidase_su2_TM_sf"/>
</dbReference>
<feature type="transmembrane region" description="Helical" evidence="18">
    <location>
        <begin position="90"/>
        <end position="108"/>
    </location>
</feature>
<dbReference type="Gene3D" id="1.10.287.90">
    <property type="match status" value="1"/>
</dbReference>
<evidence type="ECO:0000256" key="9">
    <source>
        <dbReference type="ARBA" id="ARBA00022982"/>
    </source>
</evidence>
<dbReference type="SUPFAM" id="SSF46626">
    <property type="entry name" value="Cytochrome c"/>
    <property type="match status" value="1"/>
</dbReference>
<evidence type="ECO:0000256" key="12">
    <source>
        <dbReference type="ARBA" id="ARBA00023008"/>
    </source>
</evidence>
<evidence type="ECO:0000256" key="2">
    <source>
        <dbReference type="ARBA" id="ARBA00007866"/>
    </source>
</evidence>
<dbReference type="NCBIfam" id="TIGR02866">
    <property type="entry name" value="CoxB"/>
    <property type="match status" value="1"/>
</dbReference>
<dbReference type="CDD" id="cd04213">
    <property type="entry name" value="CuRO_CcO_Caa3_II"/>
    <property type="match status" value="1"/>
</dbReference>
<evidence type="ECO:0000256" key="8">
    <source>
        <dbReference type="ARBA" id="ARBA00022967"/>
    </source>
</evidence>
<keyword evidence="12 17" id="KW-0186">Copper</keyword>
<keyword evidence="3 16" id="KW-0813">Transport</keyword>
<comment type="subcellular location">
    <subcellularLocation>
        <location evidence="16">Cell membrane</location>
        <topology evidence="16">Multi-pass membrane protein</topology>
    </subcellularLocation>
    <subcellularLocation>
        <location evidence="1">Membrane</location>
        <topology evidence="1">Multi-pass membrane protein</topology>
    </subcellularLocation>
</comment>
<evidence type="ECO:0000256" key="5">
    <source>
        <dbReference type="ARBA" id="ARBA00022660"/>
    </source>
</evidence>
<evidence type="ECO:0000259" key="19">
    <source>
        <dbReference type="PROSITE" id="PS50857"/>
    </source>
</evidence>
<dbReference type="SUPFAM" id="SSF49503">
    <property type="entry name" value="Cupredoxins"/>
    <property type="match status" value="1"/>
</dbReference>
<comment type="cofactor">
    <cofactor evidence="17">
        <name>Cu cation</name>
        <dbReference type="ChEBI" id="CHEBI:23378"/>
    </cofactor>
    <text evidence="17">Binds a copper A center.</text>
</comment>
<feature type="domain" description="Cytochrome oxidase subunit II transmembrane region profile" evidence="20">
    <location>
        <begin position="23"/>
        <end position="121"/>
    </location>
</feature>
<dbReference type="PROSITE" id="PS51007">
    <property type="entry name" value="CYTC"/>
    <property type="match status" value="1"/>
</dbReference>
<keyword evidence="13 18" id="KW-0472">Membrane</keyword>
<reference evidence="22 23" key="1">
    <citation type="submission" date="2019-02" db="EMBL/GenBank/DDBJ databases">
        <title>Genomic Encyclopedia of Archaeal and Bacterial Type Strains, Phase II (KMG-II): from individual species to whole genera.</title>
        <authorList>
            <person name="Goeker M."/>
        </authorList>
    </citation>
    <scope>NUCLEOTIDE SEQUENCE [LARGE SCALE GENOMIC DNA]</scope>
    <source>
        <strain evidence="22 23">DSM 18101</strain>
    </source>
</reference>
<comment type="function">
    <text evidence="14 17">Subunits I and II form the functional core of the enzyme complex. Electrons originating in cytochrome c are transferred via heme a and Cu(A) to the binuclear center formed by heme a3 and Cu(B).</text>
</comment>
<dbReference type="Pfam" id="PF00034">
    <property type="entry name" value="Cytochrom_C"/>
    <property type="match status" value="1"/>
</dbReference>
<dbReference type="InterPro" id="IPR045187">
    <property type="entry name" value="CcO_II"/>
</dbReference>
<dbReference type="GO" id="GO:0005507">
    <property type="term" value="F:copper ion binding"/>
    <property type="evidence" value="ECO:0007669"/>
    <property type="project" value="InterPro"/>
</dbReference>
<dbReference type="InterPro" id="IPR002429">
    <property type="entry name" value="CcO_II-like_C"/>
</dbReference>
<evidence type="ECO:0000313" key="23">
    <source>
        <dbReference type="Proteomes" id="UP000292958"/>
    </source>
</evidence>
<dbReference type="Gene3D" id="2.60.40.420">
    <property type="entry name" value="Cupredoxins - blue copper proteins"/>
    <property type="match status" value="1"/>
</dbReference>
<comment type="similarity">
    <text evidence="2 16">Belongs to the cytochrome c oxidase subunit 2 family.</text>
</comment>
<dbReference type="InterPro" id="IPR034236">
    <property type="entry name" value="CuRO_CcO_Caa3_II"/>
</dbReference>
<feature type="domain" description="Cytochrome c" evidence="21">
    <location>
        <begin position="254"/>
        <end position="345"/>
    </location>
</feature>
<dbReference type="Pfam" id="PF02790">
    <property type="entry name" value="COX2_TM"/>
    <property type="match status" value="1"/>
</dbReference>
<protein>
    <recommendedName>
        <fullName evidence="17">Cytochrome c oxidase subunit 2</fullName>
        <ecNumber evidence="17">7.1.1.9</ecNumber>
    </recommendedName>
</protein>
<feature type="transmembrane region" description="Helical" evidence="18">
    <location>
        <begin position="41"/>
        <end position="69"/>
    </location>
</feature>
<evidence type="ECO:0000256" key="6">
    <source>
        <dbReference type="ARBA" id="ARBA00022692"/>
    </source>
</evidence>
<evidence type="ECO:0000256" key="16">
    <source>
        <dbReference type="RuleBase" id="RU000456"/>
    </source>
</evidence>